<dbReference type="Proteomes" id="UP001190640">
    <property type="component" value="Chromosome 2"/>
</dbReference>
<comment type="similarity">
    <text evidence="2">Belongs to the G-protein coupled receptor 1 family.</text>
</comment>
<evidence type="ECO:0000256" key="7">
    <source>
        <dbReference type="ARBA" id="ARBA00023136"/>
    </source>
</evidence>
<proteinExistence type="inferred from homology"/>
<keyword evidence="13" id="KW-1185">Reference proteome</keyword>
<evidence type="ECO:0000256" key="10">
    <source>
        <dbReference type="ARBA" id="ARBA00023224"/>
    </source>
</evidence>
<keyword evidence="6" id="KW-0297">G-protein coupled receptor</keyword>
<reference evidence="14" key="1">
    <citation type="submission" date="2025-08" db="UniProtKB">
        <authorList>
            <consortium name="RefSeq"/>
        </authorList>
    </citation>
    <scope>IDENTIFICATION</scope>
    <source>
        <tissue evidence="14">Blood</tissue>
    </source>
</reference>
<dbReference type="KEGG" id="emc:129323534"/>
<keyword evidence="5 11" id="KW-1133">Transmembrane helix</keyword>
<feature type="transmembrane region" description="Helical" evidence="11">
    <location>
        <begin position="197"/>
        <end position="225"/>
    </location>
</feature>
<feature type="transmembrane region" description="Helical" evidence="11">
    <location>
        <begin position="141"/>
        <end position="158"/>
    </location>
</feature>
<dbReference type="PRINTS" id="PR00245">
    <property type="entry name" value="OLFACTORYR"/>
</dbReference>
<dbReference type="FunFam" id="1.10.1220.70:FF:000001">
    <property type="entry name" value="Olfactory receptor"/>
    <property type="match status" value="1"/>
</dbReference>
<dbReference type="InterPro" id="IPR017452">
    <property type="entry name" value="GPCR_Rhodpsn_7TM"/>
</dbReference>
<evidence type="ECO:0000256" key="5">
    <source>
        <dbReference type="ARBA" id="ARBA00022989"/>
    </source>
</evidence>
<feature type="transmembrane region" description="Helical" evidence="11">
    <location>
        <begin position="99"/>
        <end position="120"/>
    </location>
</feature>
<keyword evidence="4 11" id="KW-0812">Transmembrane</keyword>
<evidence type="ECO:0000256" key="2">
    <source>
        <dbReference type="ARBA" id="ARBA00010663"/>
    </source>
</evidence>
<dbReference type="InterPro" id="IPR000725">
    <property type="entry name" value="Olfact_rcpt"/>
</dbReference>
<keyword evidence="3" id="KW-1003">Cell membrane</keyword>
<evidence type="ECO:0000313" key="13">
    <source>
        <dbReference type="Proteomes" id="UP001190640"/>
    </source>
</evidence>
<feature type="domain" description="G-protein coupled receptors family 1 profile" evidence="12">
    <location>
        <begin position="41"/>
        <end position="290"/>
    </location>
</feature>
<dbReference type="SUPFAM" id="SSF81321">
    <property type="entry name" value="Family A G protein-coupled receptor-like"/>
    <property type="match status" value="1"/>
</dbReference>
<dbReference type="GO" id="GO:0004930">
    <property type="term" value="F:G protein-coupled receptor activity"/>
    <property type="evidence" value="ECO:0007669"/>
    <property type="project" value="UniProtKB-KW"/>
</dbReference>
<dbReference type="FunFam" id="1.20.1070.10:FF:000003">
    <property type="entry name" value="Olfactory receptor"/>
    <property type="match status" value="1"/>
</dbReference>
<protein>
    <submittedName>
        <fullName evidence="14">Olfactory receptor 1019-like</fullName>
    </submittedName>
</protein>
<evidence type="ECO:0000256" key="3">
    <source>
        <dbReference type="ARBA" id="ARBA00022475"/>
    </source>
</evidence>
<dbReference type="PRINTS" id="PR00237">
    <property type="entry name" value="GPCRRHODOPSN"/>
</dbReference>
<dbReference type="GO" id="GO:0005886">
    <property type="term" value="C:plasma membrane"/>
    <property type="evidence" value="ECO:0007669"/>
    <property type="project" value="UniProtKB-SubCell"/>
</dbReference>
<name>A0AA97IUX5_EUBMA</name>
<dbReference type="Pfam" id="PF13853">
    <property type="entry name" value="7tm_4"/>
    <property type="match status" value="1"/>
</dbReference>
<dbReference type="Gene3D" id="1.20.1070.10">
    <property type="entry name" value="Rhodopsin 7-helix transmembrane proteins"/>
    <property type="match status" value="1"/>
</dbReference>
<feature type="transmembrane region" description="Helical" evidence="11">
    <location>
        <begin position="272"/>
        <end position="292"/>
    </location>
</feature>
<accession>A0AA97IUX5</accession>
<evidence type="ECO:0000256" key="4">
    <source>
        <dbReference type="ARBA" id="ARBA00022692"/>
    </source>
</evidence>
<keyword evidence="10" id="KW-0807">Transducer</keyword>
<evidence type="ECO:0000256" key="6">
    <source>
        <dbReference type="ARBA" id="ARBA00023040"/>
    </source>
</evidence>
<feature type="transmembrane region" description="Helical" evidence="11">
    <location>
        <begin position="28"/>
        <end position="48"/>
    </location>
</feature>
<dbReference type="PANTHER" id="PTHR48018">
    <property type="entry name" value="OLFACTORY RECEPTOR"/>
    <property type="match status" value="1"/>
</dbReference>
<keyword evidence="9" id="KW-0325">Glycoprotein</keyword>
<dbReference type="AlphaFoldDB" id="A0AA97IUX5"/>
<evidence type="ECO:0000256" key="8">
    <source>
        <dbReference type="ARBA" id="ARBA00023170"/>
    </source>
</evidence>
<evidence type="ECO:0000256" key="1">
    <source>
        <dbReference type="ARBA" id="ARBA00004651"/>
    </source>
</evidence>
<dbReference type="RefSeq" id="XP_054826043.1">
    <property type="nucleotide sequence ID" value="XM_054970068.1"/>
</dbReference>
<dbReference type="PROSITE" id="PS50262">
    <property type="entry name" value="G_PROTEIN_RECEP_F1_2"/>
    <property type="match status" value="1"/>
</dbReference>
<evidence type="ECO:0000313" key="14">
    <source>
        <dbReference type="RefSeq" id="XP_054826043.1"/>
    </source>
</evidence>
<keyword evidence="8" id="KW-0675">Receptor</keyword>
<keyword evidence="7 11" id="KW-0472">Membrane</keyword>
<evidence type="ECO:0000256" key="9">
    <source>
        <dbReference type="ARBA" id="ARBA00023180"/>
    </source>
</evidence>
<comment type="subcellular location">
    <subcellularLocation>
        <location evidence="1">Cell membrane</location>
        <topology evidence="1">Multi-pass membrane protein</topology>
    </subcellularLocation>
</comment>
<dbReference type="GeneID" id="129323534"/>
<evidence type="ECO:0000256" key="11">
    <source>
        <dbReference type="SAM" id="Phobius"/>
    </source>
</evidence>
<dbReference type="CDD" id="cd15943">
    <property type="entry name" value="7tmA_OR5AP2-like"/>
    <property type="match status" value="1"/>
</dbReference>
<evidence type="ECO:0000259" key="12">
    <source>
        <dbReference type="PROSITE" id="PS50262"/>
    </source>
</evidence>
<feature type="transmembrane region" description="Helical" evidence="11">
    <location>
        <begin position="60"/>
        <end position="79"/>
    </location>
</feature>
<dbReference type="GO" id="GO:0004984">
    <property type="term" value="F:olfactory receptor activity"/>
    <property type="evidence" value="ECO:0007669"/>
    <property type="project" value="InterPro"/>
</dbReference>
<dbReference type="InterPro" id="IPR000276">
    <property type="entry name" value="GPCR_Rhodpsn"/>
</dbReference>
<organism evidence="13 14">
    <name type="scientific">Eublepharis macularius</name>
    <name type="common">Leopard gecko</name>
    <name type="synonym">Cyrtodactylus macularius</name>
    <dbReference type="NCBI Taxonomy" id="481883"/>
    <lineage>
        <taxon>Eukaryota</taxon>
        <taxon>Metazoa</taxon>
        <taxon>Chordata</taxon>
        <taxon>Craniata</taxon>
        <taxon>Vertebrata</taxon>
        <taxon>Euteleostomi</taxon>
        <taxon>Lepidosauria</taxon>
        <taxon>Squamata</taxon>
        <taxon>Bifurcata</taxon>
        <taxon>Gekkota</taxon>
        <taxon>Eublepharidae</taxon>
        <taxon>Eublepharinae</taxon>
        <taxon>Eublepharis</taxon>
    </lineage>
</organism>
<feature type="transmembrane region" description="Helical" evidence="11">
    <location>
        <begin position="237"/>
        <end position="260"/>
    </location>
</feature>
<sequence length="331" mass="37513">MDKQNHTKMTEFILLGLVDNPKMKQLCFVVVLIMYLVTLTGNLGIIVLIRMDSQLQNPMYFFLSHLSFLDFGYASAIAPKMLENFLADKKTISYTDCAAQMYFFVFCASTECVLLAAMAYDRYEAICNPLMYMVNMSPKKCILMVAGSYFIGFLNAMTQTISTFTLSFCDSNIINHFFCDVPPLLALSCTDTSLNEMVLFVFATVLGIFTSAEILVSYTFILSAILQIRSVDGKQKAFSTCASHLMAVTIFYGTTVFMYLRPSSSYSLDQDKWASVFYTVVIPMLNPLIYSLRNKEVKNALKNTGSKFIREPLKYRKISSTNSSKRYQIQQ</sequence>
<gene>
    <name evidence="14" type="primary">LOC129323534</name>
</gene>